<proteinExistence type="predicted"/>
<evidence type="ECO:0000313" key="4">
    <source>
        <dbReference type="EMBL" id="KAK9816576.1"/>
    </source>
</evidence>
<dbReference type="GO" id="GO:0009543">
    <property type="term" value="C:chloroplast thylakoid lumen"/>
    <property type="evidence" value="ECO:0007669"/>
    <property type="project" value="TreeGrafter"/>
</dbReference>
<dbReference type="EC" id="5.2.1.8" evidence="1"/>
<gene>
    <name evidence="4" type="ORF">WJX72_002142</name>
</gene>
<evidence type="ECO:0000256" key="1">
    <source>
        <dbReference type="PROSITE-ProRule" id="PRU00277"/>
    </source>
</evidence>
<dbReference type="EMBL" id="JALJOR010000005">
    <property type="protein sequence ID" value="KAK9816576.1"/>
    <property type="molecule type" value="Genomic_DNA"/>
</dbReference>
<evidence type="ECO:0000259" key="3">
    <source>
        <dbReference type="PROSITE" id="PS50059"/>
    </source>
</evidence>
<dbReference type="PANTHER" id="PTHR47862">
    <property type="entry name" value="PEPTIDYL-PROLYL CIS-TRANS ISOMERASE FKBP18, CHLOROPLASTIC"/>
    <property type="match status" value="1"/>
</dbReference>
<protein>
    <recommendedName>
        <fullName evidence="1">peptidylprolyl isomerase</fullName>
        <ecNumber evidence="1">5.2.1.8</ecNumber>
    </recommendedName>
</protein>
<comment type="catalytic activity">
    <reaction evidence="1">
        <text>[protein]-peptidylproline (omega=180) = [protein]-peptidylproline (omega=0)</text>
        <dbReference type="Rhea" id="RHEA:16237"/>
        <dbReference type="Rhea" id="RHEA-COMP:10747"/>
        <dbReference type="Rhea" id="RHEA-COMP:10748"/>
        <dbReference type="ChEBI" id="CHEBI:83833"/>
        <dbReference type="ChEBI" id="CHEBI:83834"/>
        <dbReference type="EC" id="5.2.1.8"/>
    </reaction>
</comment>
<evidence type="ECO:0000313" key="5">
    <source>
        <dbReference type="Proteomes" id="UP001489004"/>
    </source>
</evidence>
<dbReference type="GO" id="GO:0003755">
    <property type="term" value="F:peptidyl-prolyl cis-trans isomerase activity"/>
    <property type="evidence" value="ECO:0007669"/>
    <property type="project" value="UniProtKB-KW"/>
</dbReference>
<dbReference type="InterPro" id="IPR044180">
    <property type="entry name" value="FKBP18-like"/>
</dbReference>
<dbReference type="AlphaFoldDB" id="A0AAW1Q3Z6"/>
<dbReference type="PANTHER" id="PTHR47862:SF2">
    <property type="entry name" value="PEPTIDYLPROLYL ISOMERASE"/>
    <property type="match status" value="1"/>
</dbReference>
<keyword evidence="5" id="KW-1185">Reference proteome</keyword>
<dbReference type="Gene3D" id="3.10.50.40">
    <property type="match status" value="1"/>
</dbReference>
<dbReference type="PROSITE" id="PS50059">
    <property type="entry name" value="FKBP_PPIASE"/>
    <property type="match status" value="1"/>
</dbReference>
<name>A0AAW1Q3Z6_9CHLO</name>
<keyword evidence="1" id="KW-0697">Rotamase</keyword>
<feature type="region of interest" description="Disordered" evidence="2">
    <location>
        <begin position="1"/>
        <end position="20"/>
    </location>
</feature>
<evidence type="ECO:0000256" key="2">
    <source>
        <dbReference type="SAM" id="MobiDB-lite"/>
    </source>
</evidence>
<comment type="caution">
    <text evidence="4">The sequence shown here is derived from an EMBL/GenBank/DDBJ whole genome shotgun (WGS) entry which is preliminary data.</text>
</comment>
<dbReference type="SUPFAM" id="SSF54534">
    <property type="entry name" value="FKBP-like"/>
    <property type="match status" value="1"/>
</dbReference>
<feature type="domain" description="PPIase FKBP-type" evidence="3">
    <location>
        <begin position="189"/>
        <end position="283"/>
    </location>
</feature>
<dbReference type="Pfam" id="PF00254">
    <property type="entry name" value="FKBP_C"/>
    <property type="match status" value="1"/>
</dbReference>
<reference evidence="4 5" key="1">
    <citation type="journal article" date="2024" name="Nat. Commun.">
        <title>Phylogenomics reveals the evolutionary origins of lichenization in chlorophyte algae.</title>
        <authorList>
            <person name="Puginier C."/>
            <person name="Libourel C."/>
            <person name="Otte J."/>
            <person name="Skaloud P."/>
            <person name="Haon M."/>
            <person name="Grisel S."/>
            <person name="Petersen M."/>
            <person name="Berrin J.G."/>
            <person name="Delaux P.M."/>
            <person name="Dal Grande F."/>
            <person name="Keller J."/>
        </authorList>
    </citation>
    <scope>NUCLEOTIDE SEQUENCE [LARGE SCALE GENOMIC DNA]</scope>
    <source>
        <strain evidence="4 5">SAG 2043</strain>
    </source>
</reference>
<organism evidence="4 5">
    <name type="scientific">[Myrmecia] bisecta</name>
    <dbReference type="NCBI Taxonomy" id="41462"/>
    <lineage>
        <taxon>Eukaryota</taxon>
        <taxon>Viridiplantae</taxon>
        <taxon>Chlorophyta</taxon>
        <taxon>core chlorophytes</taxon>
        <taxon>Trebouxiophyceae</taxon>
        <taxon>Trebouxiales</taxon>
        <taxon>Trebouxiaceae</taxon>
        <taxon>Myrmecia</taxon>
    </lineage>
</organism>
<accession>A0AAW1Q3Z6</accession>
<sequence length="296" mass="31258">MQATAPGAPETAEQETPVAEVPVTTSANVCGTCGVSLDKMPWGCDGKGRVAGGIGAVAPWWPIKAYRPCPTAAKMGVKYSRKGQITDDMLFGRGKQRRKVVRVQSKSEAQQPGADVTCSTRRQVLQQATAGVAVLVSALQAAPAEALGFKKDLKKTRRVKVPESEYKDGPQGLKYYDVVPGSGALAKLGERVVVHYEARWHGVTFMTSRQGMGVTGGEPLGFDVGAKGAGGTLAGLDLGIQGMRVGGQRKLLVPPELAYGKRGIGEIPPNATLEFDVELLSVKTNPLGYRAKLIEG</sequence>
<dbReference type="Proteomes" id="UP001489004">
    <property type="component" value="Unassembled WGS sequence"/>
</dbReference>
<keyword evidence="1" id="KW-0413">Isomerase</keyword>
<dbReference type="InterPro" id="IPR046357">
    <property type="entry name" value="PPIase_dom_sf"/>
</dbReference>
<dbReference type="InterPro" id="IPR001179">
    <property type="entry name" value="PPIase_FKBP_dom"/>
</dbReference>